<keyword evidence="4" id="KW-1185">Reference proteome</keyword>
<feature type="domain" description="BIG2" evidence="2">
    <location>
        <begin position="32"/>
        <end position="115"/>
    </location>
</feature>
<dbReference type="AlphaFoldDB" id="A0A0W1B449"/>
<sequence length="742" mass="78283">MTVYRKMTKMLLIMILLATAVFPVSVFAAAGDINSIEFESSAKVQLTVGQTPKQLKVYANVEGSSSKRDVTGAVVWNSSNTNAVKVVNGLLTPIDSGKAIITATYNNALATIEVEVTHPIKELKLEYSSEGNYKLGDEEDKLLVKANAIGGETATSAKDVTADTTWSSSNTSVLTIAEGKIKLAGEGTSTITAKYKDLTATFKAVVKLPYSEIELKNDKGIVIKEIEMLVGDNPVKVAAFTKETTKTTANDISEKAEWSSSNTSVATVDKGEIKVLSAGKAVITVSYLGITQTVDVYVRAPYEALLLTPSGDQFLFMGESLNVKAEVRDAANSTPNVSGSAVWSSDNQLAATVTAGSDAAAITAKAVGTSVIKAEYRGISKSFKLTVFPTITELEADKKELDMYTEDSVSLPKVNGTKLDGTKLDFSQEIEWTSANDEIAIIKDGKLVAEMAGTVNIVGKIKSENPTSSKAAIREKSVVVSVTVKDKVHILLGPEENFVIVTGEEKAVPEVKAVMENGNELDVTSTMEWEITGTNAIIKTTSSGKVIKGLVKGSATLKGTYANKTISIPVTIEQKVTKIVVEPNAIELNIKGSKSVKVTAYYSNGKTGNISSSMNWESSNEAVATVKSTSVKAITEGTATLSGSYQGLAASVKINVVPKLMKLTVNEKRLKMAPGAVQNAVVIAQYDTGKTAVVTGSAAWTSSKPSVARVSASGQIVAVSKGTASIKGKIGTKTVTVTVTVK</sequence>
<feature type="signal peptide" evidence="1">
    <location>
        <begin position="1"/>
        <end position="28"/>
    </location>
</feature>
<feature type="domain" description="BIG2" evidence="2">
    <location>
        <begin position="217"/>
        <end position="297"/>
    </location>
</feature>
<evidence type="ECO:0000313" key="3">
    <source>
        <dbReference type="EMBL" id="KTD88318.1"/>
    </source>
</evidence>
<dbReference type="OrthoDB" id="503324at2"/>
<feature type="domain" description="BIG2" evidence="2">
    <location>
        <begin position="301"/>
        <end position="386"/>
    </location>
</feature>
<dbReference type="RefSeq" id="WP_060621974.1">
    <property type="nucleotide sequence ID" value="NZ_LCZJ02000014.1"/>
</dbReference>
<feature type="domain" description="BIG2" evidence="2">
    <location>
        <begin position="659"/>
        <end position="740"/>
    </location>
</feature>
<dbReference type="SUPFAM" id="SSF49373">
    <property type="entry name" value="Invasin/intimin cell-adhesion fragments"/>
    <property type="match status" value="5"/>
</dbReference>
<name>A0A0W1B449_9BACL</name>
<evidence type="ECO:0000259" key="2">
    <source>
        <dbReference type="SMART" id="SM00635"/>
    </source>
</evidence>
<proteinExistence type="predicted"/>
<feature type="domain" description="BIG2" evidence="2">
    <location>
        <begin position="119"/>
        <end position="205"/>
    </location>
</feature>
<protein>
    <recommendedName>
        <fullName evidence="2">BIG2 domain-containing protein</fullName>
    </recommendedName>
</protein>
<reference evidence="3 4" key="1">
    <citation type="journal article" date="2015" name="Int. Biodeterior. Biodegradation">
        <title>Physiological and genetic screening methods for the isolation of methyl tert-butyl ether-degrading bacteria for bioremediation purposes.</title>
        <authorList>
            <person name="Guisado I.M."/>
            <person name="Purswani J."/>
            <person name="Gonzalez Lopez J."/>
            <person name="Pozo C."/>
        </authorList>
    </citation>
    <scope>NUCLEOTIDE SEQUENCE [LARGE SCALE GENOMIC DNA]</scope>
    <source>
        <strain evidence="3 4">SH7</strain>
    </source>
</reference>
<accession>A0A0W1B449</accession>
<feature type="domain" description="BIG2" evidence="2">
    <location>
        <begin position="400"/>
        <end position="471"/>
    </location>
</feature>
<dbReference type="InterPro" id="IPR054604">
    <property type="entry name" value="SbsC_Big-like"/>
</dbReference>
<evidence type="ECO:0000313" key="4">
    <source>
        <dbReference type="Proteomes" id="UP000054709"/>
    </source>
</evidence>
<feature type="chain" id="PRO_5006920390" description="BIG2 domain-containing protein" evidence="1">
    <location>
        <begin position="29"/>
        <end position="742"/>
    </location>
</feature>
<dbReference type="InterPro" id="IPR008964">
    <property type="entry name" value="Invasin/intimin_cell_adhesion"/>
</dbReference>
<dbReference type="SMART" id="SM00635">
    <property type="entry name" value="BID_2"/>
    <property type="match status" value="8"/>
</dbReference>
<dbReference type="Proteomes" id="UP000054709">
    <property type="component" value="Unassembled WGS sequence"/>
</dbReference>
<keyword evidence="1" id="KW-0732">Signal</keyword>
<feature type="domain" description="BIG2" evidence="2">
    <location>
        <begin position="575"/>
        <end position="655"/>
    </location>
</feature>
<feature type="domain" description="BIG2" evidence="2">
    <location>
        <begin position="484"/>
        <end position="571"/>
    </location>
</feature>
<comment type="caution">
    <text evidence="3">The sequence shown here is derived from an EMBL/GenBank/DDBJ whole genome shotgun (WGS) entry which is preliminary data.</text>
</comment>
<dbReference type="EMBL" id="LCZJ02000014">
    <property type="protein sequence ID" value="KTD88318.1"/>
    <property type="molecule type" value="Genomic_DNA"/>
</dbReference>
<organism evidence="3 4">
    <name type="scientific">Paenibacillus etheri</name>
    <dbReference type="NCBI Taxonomy" id="1306852"/>
    <lineage>
        <taxon>Bacteria</taxon>
        <taxon>Bacillati</taxon>
        <taxon>Bacillota</taxon>
        <taxon>Bacilli</taxon>
        <taxon>Bacillales</taxon>
        <taxon>Paenibacillaceae</taxon>
        <taxon>Paenibacillus</taxon>
    </lineage>
</organism>
<gene>
    <name evidence="3" type="ORF">UQ64_05900</name>
</gene>
<dbReference type="Pfam" id="PF22359">
    <property type="entry name" value="Big-like"/>
    <property type="match status" value="1"/>
</dbReference>
<evidence type="ECO:0000256" key="1">
    <source>
        <dbReference type="SAM" id="SignalP"/>
    </source>
</evidence>
<dbReference type="InterPro" id="IPR003343">
    <property type="entry name" value="Big_2"/>
</dbReference>
<dbReference type="Gene3D" id="2.60.40.1080">
    <property type="match status" value="7"/>
</dbReference>